<accession>A0A1I7L0J3</accession>
<proteinExistence type="predicted"/>
<sequence length="100" mass="11213">MLFRVGKVKISTAVLESRITADDLIRAFERYIRGDWGGEEEHRVNNDLALVNGDRILSIYRAESGEEFCITTEDGVTQIAFLHELVLPDGRMQRCAPGCG</sequence>
<dbReference type="Proteomes" id="UP000183508">
    <property type="component" value="Unassembled WGS sequence"/>
</dbReference>
<keyword evidence="2" id="KW-1185">Reference proteome</keyword>
<evidence type="ECO:0000313" key="2">
    <source>
        <dbReference type="Proteomes" id="UP000183508"/>
    </source>
</evidence>
<organism evidence="1 2">
    <name type="scientific">Alicyclobacillus macrosporangiidus</name>
    <dbReference type="NCBI Taxonomy" id="392015"/>
    <lineage>
        <taxon>Bacteria</taxon>
        <taxon>Bacillati</taxon>
        <taxon>Bacillota</taxon>
        <taxon>Bacilli</taxon>
        <taxon>Bacillales</taxon>
        <taxon>Alicyclobacillaceae</taxon>
        <taxon>Alicyclobacillus</taxon>
    </lineage>
</organism>
<name>A0A1I7L0J3_9BACL</name>
<dbReference type="RefSeq" id="WP_139234753.1">
    <property type="nucleotide sequence ID" value="NZ_FPBV01000022.1"/>
</dbReference>
<dbReference type="OrthoDB" id="5522207at2"/>
<protein>
    <submittedName>
        <fullName evidence="1">Uncharacterized protein</fullName>
    </submittedName>
</protein>
<reference evidence="2" key="1">
    <citation type="submission" date="2016-10" db="EMBL/GenBank/DDBJ databases">
        <authorList>
            <person name="Varghese N."/>
        </authorList>
    </citation>
    <scope>NUCLEOTIDE SEQUENCE [LARGE SCALE GENOMIC DNA]</scope>
    <source>
        <strain evidence="2">DSM 17980</strain>
    </source>
</reference>
<evidence type="ECO:0000313" key="1">
    <source>
        <dbReference type="EMBL" id="SFV03056.1"/>
    </source>
</evidence>
<dbReference type="EMBL" id="FPBV01000022">
    <property type="protein sequence ID" value="SFV03056.1"/>
    <property type="molecule type" value="Genomic_DNA"/>
</dbReference>
<dbReference type="AlphaFoldDB" id="A0A1I7L0J3"/>
<gene>
    <name evidence="1" type="ORF">SAMN05421543_12216</name>
</gene>